<reference evidence="2 3" key="1">
    <citation type="submission" date="2018-12" db="EMBL/GenBank/DDBJ databases">
        <authorList>
            <person name="Grouzdev D.S."/>
            <person name="Krutkina M.S."/>
        </authorList>
    </citation>
    <scope>NUCLEOTIDE SEQUENCE [LARGE SCALE GENOMIC DNA]</scope>
    <source>
        <strain evidence="2 3">RmlP026</strain>
    </source>
</reference>
<dbReference type="Gene3D" id="3.40.50.410">
    <property type="entry name" value="von Willebrand factor, type A domain"/>
    <property type="match status" value="1"/>
</dbReference>
<sequence length="421" mass="44761">MQFRLDSFFNPHLAPGVRRLDAILTVTADGDAGAAAARRAVGIVLDNSSSMNLQGKIEAARHAARRCIDLLPRDALFTVVTFGTASQVVVPLCEATDANRAAAHRAVQAIAANGATFMSKGLSALRRELEKAPDAIPYGYFLTDGQNDVDDREDLRRAVEACRGRIGVDCRGVGTDWEPDELRRISSVLLGTADAVPEPANLEADFRACLARALSKATGKVMLRLWQPASARLVSLHQMNPDDIDITALGAPADARSTLWNLGAWGRETRDYHAVFQVGDGGVGEDMLVCRPTVLWDAGAGEGKAAGAPVVATWSEDAGLTARLNPEVAHYTGQAEIAASIRDGLEARDRGNDAEATRLLGRAARIAAASGNEDVTRRLNKVVDVVDATAGTVRLKRGAGKAEALELEMGGTRTVRRRPGA</sequence>
<dbReference type="InterPro" id="IPR051266">
    <property type="entry name" value="CLCR"/>
</dbReference>
<evidence type="ECO:0000313" key="3">
    <source>
        <dbReference type="Proteomes" id="UP000290759"/>
    </source>
</evidence>
<dbReference type="PANTHER" id="PTHR10579:SF43">
    <property type="entry name" value="ZINC FINGER (C3HC4-TYPE RING FINGER) FAMILY PROTEIN"/>
    <property type="match status" value="1"/>
</dbReference>
<dbReference type="RefSeq" id="WP_129222732.1">
    <property type="nucleotide sequence ID" value="NZ_QYBB01000001.1"/>
</dbReference>
<dbReference type="InterPro" id="IPR002035">
    <property type="entry name" value="VWF_A"/>
</dbReference>
<reference evidence="2 3" key="2">
    <citation type="submission" date="2019-02" db="EMBL/GenBank/DDBJ databases">
        <title>'Lichenibacterium ramalinii' gen. nov. sp. nov., 'Lichenibacterium minor' gen. nov. sp. nov.</title>
        <authorList>
            <person name="Pankratov T."/>
        </authorList>
    </citation>
    <scope>NUCLEOTIDE SEQUENCE [LARGE SCALE GENOMIC DNA]</scope>
    <source>
        <strain evidence="2 3">RmlP026</strain>
    </source>
</reference>
<dbReference type="Pfam" id="PF18571">
    <property type="entry name" value="VWA_3_C"/>
    <property type="match status" value="1"/>
</dbReference>
<evidence type="ECO:0000259" key="1">
    <source>
        <dbReference type="PROSITE" id="PS50234"/>
    </source>
</evidence>
<organism evidence="2 3">
    <name type="scientific">Lichenibacterium minor</name>
    <dbReference type="NCBI Taxonomy" id="2316528"/>
    <lineage>
        <taxon>Bacteria</taxon>
        <taxon>Pseudomonadati</taxon>
        <taxon>Pseudomonadota</taxon>
        <taxon>Alphaproteobacteria</taxon>
        <taxon>Hyphomicrobiales</taxon>
        <taxon>Lichenihabitantaceae</taxon>
        <taxon>Lichenibacterium</taxon>
    </lineage>
</organism>
<dbReference type="CDD" id="cd00198">
    <property type="entry name" value="vWFA"/>
    <property type="match status" value="1"/>
</dbReference>
<dbReference type="PANTHER" id="PTHR10579">
    <property type="entry name" value="CALCIUM-ACTIVATED CHLORIDE CHANNEL REGULATOR"/>
    <property type="match status" value="1"/>
</dbReference>
<dbReference type="EMBL" id="QYBB01000001">
    <property type="protein sequence ID" value="RYC33873.1"/>
    <property type="molecule type" value="Genomic_DNA"/>
</dbReference>
<keyword evidence="3" id="KW-1185">Reference proteome</keyword>
<proteinExistence type="predicted"/>
<comment type="caution">
    <text evidence="2">The sequence shown here is derived from an EMBL/GenBank/DDBJ whole genome shotgun (WGS) entry which is preliminary data.</text>
</comment>
<dbReference type="AlphaFoldDB" id="A0A4Q2UAN8"/>
<dbReference type="PROSITE" id="PS50234">
    <property type="entry name" value="VWFA"/>
    <property type="match status" value="1"/>
</dbReference>
<name>A0A4Q2UAN8_9HYPH</name>
<dbReference type="Proteomes" id="UP000290759">
    <property type="component" value="Unassembled WGS sequence"/>
</dbReference>
<dbReference type="SUPFAM" id="SSF53300">
    <property type="entry name" value="vWA-like"/>
    <property type="match status" value="1"/>
</dbReference>
<dbReference type="InterPro" id="IPR041176">
    <property type="entry name" value="VWA_3_C"/>
</dbReference>
<accession>A0A4Q2UAN8</accession>
<dbReference type="Pfam" id="PF13519">
    <property type="entry name" value="VWA_2"/>
    <property type="match status" value="1"/>
</dbReference>
<dbReference type="OrthoDB" id="568872at2"/>
<dbReference type="InterPro" id="IPR036465">
    <property type="entry name" value="vWFA_dom_sf"/>
</dbReference>
<dbReference type="Gene3D" id="2.60.40.3670">
    <property type="match status" value="1"/>
</dbReference>
<dbReference type="Gene3D" id="1.20.120.1690">
    <property type="match status" value="1"/>
</dbReference>
<evidence type="ECO:0000313" key="2">
    <source>
        <dbReference type="EMBL" id="RYC33873.1"/>
    </source>
</evidence>
<gene>
    <name evidence="2" type="ORF">D3273_01050</name>
</gene>
<feature type="domain" description="VWFA" evidence="1">
    <location>
        <begin position="40"/>
        <end position="217"/>
    </location>
</feature>
<protein>
    <submittedName>
        <fullName evidence="2">VWA domain-containing protein</fullName>
    </submittedName>
</protein>
<dbReference type="SMART" id="SM00327">
    <property type="entry name" value="VWA"/>
    <property type="match status" value="1"/>
</dbReference>